<dbReference type="Proteomes" id="UP001244552">
    <property type="component" value="Unassembled WGS sequence"/>
</dbReference>
<keyword evidence="3" id="KW-1185">Reference proteome</keyword>
<dbReference type="EMBL" id="JAUSVU010000045">
    <property type="protein sequence ID" value="MDQ0537375.1"/>
    <property type="molecule type" value="Genomic_DNA"/>
</dbReference>
<accession>A0ABU0MV88</accession>
<gene>
    <name evidence="2" type="ORF">QO018_006279</name>
</gene>
<sequence length="59" mass="6445">MRLDDKNGEPNAPEVTGAEAAQQRCVDDHGDSGYPLSVPSALFTTARTVFLYNHAQERP</sequence>
<organism evidence="2 3">
    <name type="scientific">Azospirillum picis</name>
    <dbReference type="NCBI Taxonomy" id="488438"/>
    <lineage>
        <taxon>Bacteria</taxon>
        <taxon>Pseudomonadati</taxon>
        <taxon>Pseudomonadota</taxon>
        <taxon>Alphaproteobacteria</taxon>
        <taxon>Rhodospirillales</taxon>
        <taxon>Azospirillaceae</taxon>
        <taxon>Azospirillum</taxon>
    </lineage>
</organism>
<evidence type="ECO:0000256" key="1">
    <source>
        <dbReference type="SAM" id="MobiDB-lite"/>
    </source>
</evidence>
<reference evidence="2 3" key="1">
    <citation type="submission" date="2023-07" db="EMBL/GenBank/DDBJ databases">
        <title>Genomic Encyclopedia of Type Strains, Phase IV (KMG-IV): sequencing the most valuable type-strain genomes for metagenomic binning, comparative biology and taxonomic classification.</title>
        <authorList>
            <person name="Goeker M."/>
        </authorList>
    </citation>
    <scope>NUCLEOTIDE SEQUENCE [LARGE SCALE GENOMIC DNA]</scope>
    <source>
        <strain evidence="2 3">DSM 19922</strain>
    </source>
</reference>
<proteinExistence type="predicted"/>
<evidence type="ECO:0000313" key="3">
    <source>
        <dbReference type="Proteomes" id="UP001244552"/>
    </source>
</evidence>
<comment type="caution">
    <text evidence="2">The sequence shown here is derived from an EMBL/GenBank/DDBJ whole genome shotgun (WGS) entry which is preliminary data.</text>
</comment>
<feature type="region of interest" description="Disordered" evidence="1">
    <location>
        <begin position="1"/>
        <end position="32"/>
    </location>
</feature>
<protein>
    <submittedName>
        <fullName evidence="2">Uncharacterized protein</fullName>
    </submittedName>
</protein>
<evidence type="ECO:0000313" key="2">
    <source>
        <dbReference type="EMBL" id="MDQ0537375.1"/>
    </source>
</evidence>
<name>A0ABU0MV88_9PROT</name>